<dbReference type="EMBL" id="JBANRG010000013">
    <property type="protein sequence ID" value="KAK7461407.1"/>
    <property type="molecule type" value="Genomic_DNA"/>
</dbReference>
<gene>
    <name evidence="1" type="ORF">VKT23_008585</name>
</gene>
<evidence type="ECO:0000313" key="2">
    <source>
        <dbReference type="Proteomes" id="UP001498398"/>
    </source>
</evidence>
<protein>
    <submittedName>
        <fullName evidence="1">Uncharacterized protein</fullName>
    </submittedName>
</protein>
<sequence length="192" mass="21889">MLYNFQDAASLVYLSGLRDLFLSSDVSRLSRQGGQAGSRSPLDQLMAHLWQQQPLDGGRVVIETNWRELEYLLPATRKKYFKIPESGRDWRPSSEGQLDGIIVVKFRDTILGEFRATIWTLANDKPRELWIVPIFWEAKQKEVNSEQARVQLETSMSTMAAVLFHLGIQQPVFGCVQTEDEVTVLLHGFSGF</sequence>
<organism evidence="1 2">
    <name type="scientific">Marasmiellus scandens</name>
    <dbReference type="NCBI Taxonomy" id="2682957"/>
    <lineage>
        <taxon>Eukaryota</taxon>
        <taxon>Fungi</taxon>
        <taxon>Dikarya</taxon>
        <taxon>Basidiomycota</taxon>
        <taxon>Agaricomycotina</taxon>
        <taxon>Agaricomycetes</taxon>
        <taxon>Agaricomycetidae</taxon>
        <taxon>Agaricales</taxon>
        <taxon>Marasmiineae</taxon>
        <taxon>Omphalotaceae</taxon>
        <taxon>Marasmiellus</taxon>
    </lineage>
</organism>
<reference evidence="1 2" key="1">
    <citation type="submission" date="2024-01" db="EMBL/GenBank/DDBJ databases">
        <title>A draft genome for the cacao thread blight pathogen Marasmiellus scandens.</title>
        <authorList>
            <person name="Baruah I.K."/>
            <person name="Leung J."/>
            <person name="Bukari Y."/>
            <person name="Amoako-Attah I."/>
            <person name="Meinhardt L.W."/>
            <person name="Bailey B.A."/>
            <person name="Cohen S.P."/>
        </authorList>
    </citation>
    <scope>NUCLEOTIDE SEQUENCE [LARGE SCALE GENOMIC DNA]</scope>
    <source>
        <strain evidence="1 2">GH-19</strain>
    </source>
</reference>
<comment type="caution">
    <text evidence="1">The sequence shown here is derived from an EMBL/GenBank/DDBJ whole genome shotgun (WGS) entry which is preliminary data.</text>
</comment>
<dbReference type="Proteomes" id="UP001498398">
    <property type="component" value="Unassembled WGS sequence"/>
</dbReference>
<name>A0ABR1JHP2_9AGAR</name>
<accession>A0ABR1JHP2</accession>
<evidence type="ECO:0000313" key="1">
    <source>
        <dbReference type="EMBL" id="KAK7461407.1"/>
    </source>
</evidence>
<keyword evidence="2" id="KW-1185">Reference proteome</keyword>
<proteinExistence type="predicted"/>